<feature type="domain" description="Glycoside hydrolase family 31 TIM barrel" evidence="5">
    <location>
        <begin position="273"/>
        <end position="588"/>
    </location>
</feature>
<dbReference type="EMBL" id="JAMZFV010000011">
    <property type="protein sequence ID" value="MCP1110295.1"/>
    <property type="molecule type" value="Genomic_DNA"/>
</dbReference>
<evidence type="ECO:0000259" key="7">
    <source>
        <dbReference type="Pfam" id="PF21365"/>
    </source>
</evidence>
<dbReference type="GO" id="GO:0061634">
    <property type="term" value="F:alpha-D-xyloside xylohydrolase"/>
    <property type="evidence" value="ECO:0007669"/>
    <property type="project" value="UniProtKB-EC"/>
</dbReference>
<evidence type="ECO:0000313" key="8">
    <source>
        <dbReference type="EMBL" id="MCP1110295.1"/>
    </source>
</evidence>
<dbReference type="InterPro" id="IPR011013">
    <property type="entry name" value="Gal_mutarotase_sf_dom"/>
</dbReference>
<dbReference type="InterPro" id="IPR025887">
    <property type="entry name" value="Glyco_hydro_31_N_dom"/>
</dbReference>
<evidence type="ECO:0000256" key="3">
    <source>
        <dbReference type="ARBA" id="ARBA00023295"/>
    </source>
</evidence>
<dbReference type="Gene3D" id="3.20.20.80">
    <property type="entry name" value="Glycosidases"/>
    <property type="match status" value="1"/>
</dbReference>
<evidence type="ECO:0000256" key="2">
    <source>
        <dbReference type="ARBA" id="ARBA00022801"/>
    </source>
</evidence>
<name>A0ABT1EHW5_9FIRM</name>
<dbReference type="PANTHER" id="PTHR43053:SF4">
    <property type="entry name" value="MYOGENESIS-REGULATING GLYCOSIDASE"/>
    <property type="match status" value="1"/>
</dbReference>
<dbReference type="Proteomes" id="UP001523565">
    <property type="component" value="Unassembled WGS sequence"/>
</dbReference>
<dbReference type="Pfam" id="PF21365">
    <property type="entry name" value="Glyco_hydro_31_3rd"/>
    <property type="match status" value="1"/>
</dbReference>
<dbReference type="InterPro" id="IPR013780">
    <property type="entry name" value="Glyco_hydro_b"/>
</dbReference>
<dbReference type="CDD" id="cd14752">
    <property type="entry name" value="GH31_N"/>
    <property type="match status" value="1"/>
</dbReference>
<evidence type="ECO:0000259" key="5">
    <source>
        <dbReference type="Pfam" id="PF01055"/>
    </source>
</evidence>
<dbReference type="SUPFAM" id="SSF51445">
    <property type="entry name" value="(Trans)glycosidases"/>
    <property type="match status" value="1"/>
</dbReference>
<dbReference type="InterPro" id="IPR048395">
    <property type="entry name" value="Glyco_hydro_31_C"/>
</dbReference>
<dbReference type="Pfam" id="PF13802">
    <property type="entry name" value="Gal_mutarotas_2"/>
    <property type="match status" value="1"/>
</dbReference>
<reference evidence="8 9" key="1">
    <citation type="journal article" date="2022" name="Genome Biol. Evol.">
        <title>Host diet, physiology and behaviors set the stage for Lachnospiraceae cladogenesis.</title>
        <authorList>
            <person name="Vera-Ponce De Leon A."/>
            <person name="Schneider M."/>
            <person name="Jahnes B.C."/>
            <person name="Sadowski V."/>
            <person name="Camuy-Velez L.A."/>
            <person name="Duan J."/>
            <person name="Sabree Z.L."/>
        </authorList>
    </citation>
    <scope>NUCLEOTIDE SEQUENCE [LARGE SCALE GENOMIC DNA]</scope>
    <source>
        <strain evidence="8 9">PAL227</strain>
    </source>
</reference>
<dbReference type="NCBIfam" id="NF007940">
    <property type="entry name" value="PRK10658.1"/>
    <property type="match status" value="1"/>
</dbReference>
<evidence type="ECO:0000313" key="9">
    <source>
        <dbReference type="Proteomes" id="UP001523565"/>
    </source>
</evidence>
<dbReference type="PANTHER" id="PTHR43053">
    <property type="entry name" value="GLYCOSIDASE FAMILY 31"/>
    <property type="match status" value="1"/>
</dbReference>
<accession>A0ABT1EHW5</accession>
<feature type="domain" description="Glycoside hydrolase family 31 N-terminal" evidence="6">
    <location>
        <begin position="56"/>
        <end position="228"/>
    </location>
</feature>
<comment type="similarity">
    <text evidence="1 4">Belongs to the glycosyl hydrolase 31 family.</text>
</comment>
<dbReference type="EC" id="3.2.1.177" evidence="8"/>
<dbReference type="RefSeq" id="WP_262069175.1">
    <property type="nucleotide sequence ID" value="NZ_JAMXOC010000011.1"/>
</dbReference>
<gene>
    <name evidence="8" type="primary">yicI</name>
    <name evidence="8" type="ORF">NK118_08530</name>
</gene>
<dbReference type="InterPro" id="IPR050985">
    <property type="entry name" value="Alpha-glycosidase_related"/>
</dbReference>
<proteinExistence type="inferred from homology"/>
<dbReference type="CDD" id="cd06593">
    <property type="entry name" value="GH31_xylosidase_YicI"/>
    <property type="match status" value="1"/>
</dbReference>
<dbReference type="SUPFAM" id="SSF74650">
    <property type="entry name" value="Galactose mutarotase-like"/>
    <property type="match status" value="1"/>
</dbReference>
<evidence type="ECO:0000256" key="4">
    <source>
        <dbReference type="RuleBase" id="RU361185"/>
    </source>
</evidence>
<keyword evidence="9" id="KW-1185">Reference proteome</keyword>
<dbReference type="SUPFAM" id="SSF51011">
    <property type="entry name" value="Glycosyl hydrolase domain"/>
    <property type="match status" value="1"/>
</dbReference>
<comment type="caution">
    <text evidence="8">The sequence shown here is derived from an EMBL/GenBank/DDBJ whole genome shotgun (WGS) entry which is preliminary data.</text>
</comment>
<organism evidence="8 9">
    <name type="scientific">Ohessyouella blattaphilus</name>
    <dbReference type="NCBI Taxonomy" id="2949333"/>
    <lineage>
        <taxon>Bacteria</taxon>
        <taxon>Bacillati</taxon>
        <taxon>Bacillota</taxon>
        <taxon>Clostridia</taxon>
        <taxon>Lachnospirales</taxon>
        <taxon>Lachnospiraceae</taxon>
        <taxon>Ohessyouella</taxon>
    </lineage>
</organism>
<evidence type="ECO:0000259" key="6">
    <source>
        <dbReference type="Pfam" id="PF13802"/>
    </source>
</evidence>
<dbReference type="Gene3D" id="2.60.40.1760">
    <property type="entry name" value="glycosyl hydrolase (family 31)"/>
    <property type="match status" value="1"/>
</dbReference>
<keyword evidence="2 4" id="KW-0378">Hydrolase</keyword>
<protein>
    <submittedName>
        <fullName evidence="8">Alpha-xylosidase</fullName>
        <ecNumber evidence="8">3.2.1.177</ecNumber>
    </submittedName>
</protein>
<evidence type="ECO:0000256" key="1">
    <source>
        <dbReference type="ARBA" id="ARBA00007806"/>
    </source>
</evidence>
<dbReference type="Gene3D" id="2.60.40.1180">
    <property type="entry name" value="Golgi alpha-mannosidase II"/>
    <property type="match status" value="2"/>
</dbReference>
<dbReference type="SUPFAM" id="SSF117125">
    <property type="entry name" value="Putative glucosidase YicI, C-terminal domain"/>
    <property type="match status" value="1"/>
</dbReference>
<dbReference type="InterPro" id="IPR017853">
    <property type="entry name" value="GH"/>
</dbReference>
<dbReference type="InterPro" id="IPR000322">
    <property type="entry name" value="Glyco_hydro_31_TIM"/>
</dbReference>
<dbReference type="Pfam" id="PF01055">
    <property type="entry name" value="Glyco_hydro_31_2nd"/>
    <property type="match status" value="1"/>
</dbReference>
<keyword evidence="3 4" id="KW-0326">Glycosidase</keyword>
<feature type="domain" description="Glycosyl hydrolase family 31 C-terminal" evidence="7">
    <location>
        <begin position="597"/>
        <end position="682"/>
    </location>
</feature>
<sequence length="787" mass="89660">MKFTEGYWEQNERANAIYAVEALVVEEIPGGMKVVAPTKKLASRWAALDTPTITTEFTSQRKDVISVRSYHYEAYKRGDMRFDLNCDPQDVEVEITDKFAVMKAGRMVVRVDREEFTITYEADGKKLTSIGFRNQGYMQYDRQVASKFPGDAYLRADYKPYMVTELSLAAGECVYGMGERFTAFVKNGQAVDIWNEDGGTSSQMAYKNIPFYMTNKHYGVYIDHSDNVSLEVASEKVENVGISVPGEELRYHLIYSDDLKGVLENYTDLTGKPALVPSWSFGLWLSTSFTTNYDEETTSSFIQGMKDRDIPLDVFHFDCNWLKTFHWCDFEWNEETFPDVKGMLARYKERGLKISVWINPYVAQGTKTFREAVENGYLLMRADGKGVWQTDTWQPGMGVVDFTNPGAVTWFQGKIQSLLDVGVDTIKTDFGERIPTEVTYYNGANPESMHNFYTLLYNKTVFTYLEKQLGKNEVVLFARSATVGSQQYPIHWGGDNSASYASMAESLRGGLSLTMSGFGYWSHDIGGFELTATPDLFKRWLQFGLLSTHSRLHGSKSYRVPWLFDEEAVDVCREFTKLKLRLMPYVFSKAKEAHMTGVPVMRSMILEFEKDPAVTYLDMQYMLGDKLLVAPIFNDESLGKYYLPKGRWTHFLSGEVREGEKWYEETYDYFSLPLFARENSLIPFGASAQSAQYDYMKDVQIQVFALTEGEETNCLITDQKGQQSLEVKALKESGKITLSHDEELEGITYLLKNIHEVESVENGEIEKTASGLIIKPKAASITILLPR</sequence>